<name>A0A3S0TWF1_9BACI</name>
<dbReference type="OrthoDB" id="5124454at2"/>
<accession>A0A3S0TWF1</accession>
<dbReference type="EMBL" id="RYZZ01000044">
    <property type="protein sequence ID" value="RUQ25119.1"/>
    <property type="molecule type" value="Genomic_DNA"/>
</dbReference>
<proteinExistence type="predicted"/>
<evidence type="ECO:0000313" key="1">
    <source>
        <dbReference type="EMBL" id="RUQ25119.1"/>
    </source>
</evidence>
<gene>
    <name evidence="1" type="ORF">ELQ35_20860</name>
</gene>
<sequence length="89" mass="10111">MENSLIPNGSIVLLNGGNIKLMIYGRKQVLVTEDDQNGKMYDYLAVPYPEGYISPEYTYVFNHADIAEIVFKGFVNEEEEEFQGVLNNT</sequence>
<organism evidence="1 2">
    <name type="scientific">Peribacillus cavernae</name>
    <dbReference type="NCBI Taxonomy" id="1674310"/>
    <lineage>
        <taxon>Bacteria</taxon>
        <taxon>Bacillati</taxon>
        <taxon>Bacillota</taxon>
        <taxon>Bacilli</taxon>
        <taxon>Bacillales</taxon>
        <taxon>Bacillaceae</taxon>
        <taxon>Peribacillus</taxon>
    </lineage>
</organism>
<comment type="caution">
    <text evidence="1">The sequence shown here is derived from an EMBL/GenBank/DDBJ whole genome shotgun (WGS) entry which is preliminary data.</text>
</comment>
<dbReference type="RefSeq" id="WP_126867106.1">
    <property type="nucleotide sequence ID" value="NZ_JAUSTX010000033.1"/>
</dbReference>
<dbReference type="Pfam" id="PF13780">
    <property type="entry name" value="DUF4176"/>
    <property type="match status" value="1"/>
</dbReference>
<dbReference type="AlphaFoldDB" id="A0A3S0TWF1"/>
<evidence type="ECO:0000313" key="2">
    <source>
        <dbReference type="Proteomes" id="UP000267430"/>
    </source>
</evidence>
<dbReference type="Proteomes" id="UP000267430">
    <property type="component" value="Unassembled WGS sequence"/>
</dbReference>
<keyword evidence="2" id="KW-1185">Reference proteome</keyword>
<reference evidence="1 2" key="1">
    <citation type="submission" date="2018-12" db="EMBL/GenBank/DDBJ databases">
        <title>Bacillus chawlae sp. nov., Bacillus glennii sp. nov., and Bacillus saganii sp. nov. Isolated from the Vehicle Assembly Building at Kennedy Space Center where the Viking Spacecraft were Assembled.</title>
        <authorList>
            <person name="Seuylemezian A."/>
            <person name="Vaishampayan P."/>
        </authorList>
    </citation>
    <scope>NUCLEOTIDE SEQUENCE [LARGE SCALE GENOMIC DNA]</scope>
    <source>
        <strain evidence="1 2">L5</strain>
    </source>
</reference>
<protein>
    <submittedName>
        <fullName evidence="1">DUF4176 domain-containing protein</fullName>
    </submittedName>
</protein>
<dbReference type="InterPro" id="IPR025233">
    <property type="entry name" value="DUF4176"/>
</dbReference>